<dbReference type="Proteomes" id="UP000617743">
    <property type="component" value="Unassembled WGS sequence"/>
</dbReference>
<comment type="caution">
    <text evidence="1">The sequence shown here is derived from an EMBL/GenBank/DDBJ whole genome shotgun (WGS) entry which is preliminary data.</text>
</comment>
<dbReference type="SUPFAM" id="SSF158791">
    <property type="entry name" value="MgtE N-terminal domain-like"/>
    <property type="match status" value="1"/>
</dbReference>
<name>A0ABQ2X3L0_9ACTN</name>
<reference evidence="2" key="1">
    <citation type="journal article" date="2019" name="Int. J. Syst. Evol. Microbiol.">
        <title>The Global Catalogue of Microorganisms (GCM) 10K type strain sequencing project: providing services to taxonomists for standard genome sequencing and annotation.</title>
        <authorList>
            <consortium name="The Broad Institute Genomics Platform"/>
            <consortium name="The Broad Institute Genome Sequencing Center for Infectious Disease"/>
            <person name="Wu L."/>
            <person name="Ma J."/>
        </authorList>
    </citation>
    <scope>NUCLEOTIDE SEQUENCE [LARGE SCALE GENOMIC DNA]</scope>
    <source>
        <strain evidence="2">JCM 4866</strain>
    </source>
</reference>
<organism evidence="1 2">
    <name type="scientific">Streptomyces lomondensis</name>
    <dbReference type="NCBI Taxonomy" id="68229"/>
    <lineage>
        <taxon>Bacteria</taxon>
        <taxon>Bacillati</taxon>
        <taxon>Actinomycetota</taxon>
        <taxon>Actinomycetes</taxon>
        <taxon>Kitasatosporales</taxon>
        <taxon>Streptomycetaceae</taxon>
        <taxon>Streptomyces</taxon>
    </lineage>
</organism>
<accession>A0ABQ2X3L0</accession>
<dbReference type="EMBL" id="BMWC01000003">
    <property type="protein sequence ID" value="GGW97375.1"/>
    <property type="molecule type" value="Genomic_DNA"/>
</dbReference>
<keyword evidence="2" id="KW-1185">Reference proteome</keyword>
<gene>
    <name evidence="1" type="ORF">GCM10010383_29070</name>
</gene>
<evidence type="ECO:0000313" key="1">
    <source>
        <dbReference type="EMBL" id="GGW97375.1"/>
    </source>
</evidence>
<sequence length="81" mass="9241">MTYTQLPDELPTELQEALERHDLRDAQHLLGRRAPHVIADDLARMGAVDAVVTFRLLGKDQDSRHVAELDRRAREMLRAIG</sequence>
<protein>
    <submittedName>
        <fullName evidence="1">Uncharacterized protein</fullName>
    </submittedName>
</protein>
<proteinExistence type="predicted"/>
<dbReference type="RefSeq" id="WP_190050593.1">
    <property type="nucleotide sequence ID" value="NZ_BMWC01000003.1"/>
</dbReference>
<evidence type="ECO:0000313" key="2">
    <source>
        <dbReference type="Proteomes" id="UP000617743"/>
    </source>
</evidence>